<protein>
    <submittedName>
        <fullName evidence="2">Uncharacterized protein</fullName>
    </submittedName>
</protein>
<evidence type="ECO:0000256" key="1">
    <source>
        <dbReference type="SAM" id="Phobius"/>
    </source>
</evidence>
<dbReference type="EMBL" id="MN740351">
    <property type="protein sequence ID" value="QHU01987.1"/>
    <property type="molecule type" value="Genomic_DNA"/>
</dbReference>
<proteinExistence type="predicted"/>
<feature type="transmembrane region" description="Helical" evidence="1">
    <location>
        <begin position="37"/>
        <end position="59"/>
    </location>
</feature>
<keyword evidence="1" id="KW-0472">Membrane</keyword>
<evidence type="ECO:0000313" key="2">
    <source>
        <dbReference type="EMBL" id="QHU01987.1"/>
    </source>
</evidence>
<organism evidence="2">
    <name type="scientific">viral metagenome</name>
    <dbReference type="NCBI Taxonomy" id="1070528"/>
    <lineage>
        <taxon>unclassified sequences</taxon>
        <taxon>metagenomes</taxon>
        <taxon>organismal metagenomes</taxon>
    </lineage>
</organism>
<feature type="transmembrane region" description="Helical" evidence="1">
    <location>
        <begin position="5"/>
        <end position="25"/>
    </location>
</feature>
<name>A0A6C0JBQ3_9ZZZZ</name>
<dbReference type="AlphaFoldDB" id="A0A6C0JBQ3"/>
<accession>A0A6C0JBQ3</accession>
<reference evidence="2" key="1">
    <citation type="journal article" date="2020" name="Nature">
        <title>Giant virus diversity and host interactions through global metagenomics.</title>
        <authorList>
            <person name="Schulz F."/>
            <person name="Roux S."/>
            <person name="Paez-Espino D."/>
            <person name="Jungbluth S."/>
            <person name="Walsh D.A."/>
            <person name="Denef V.J."/>
            <person name="McMahon K.D."/>
            <person name="Konstantinidis K.T."/>
            <person name="Eloe-Fadrosh E.A."/>
            <person name="Kyrpides N.C."/>
            <person name="Woyke T."/>
        </authorList>
    </citation>
    <scope>NUCLEOTIDE SEQUENCE</scope>
    <source>
        <strain evidence="2">GVMAG-M-3300025880-56</strain>
    </source>
</reference>
<sequence>MYPKLLVAVIALAIIIFSFKIYTYIKYKDDTDEQSNALYNFISSTAMLCVFIFSSYSIYTKIDSLQERLDDIDVKGVSDYIYTRPTYFYKGMGKLTNGRSPFVDDIKKQFRHSIFD</sequence>
<keyword evidence="1" id="KW-0812">Transmembrane</keyword>
<keyword evidence="1" id="KW-1133">Transmembrane helix</keyword>